<gene>
    <name evidence="4" type="ORF">ACJDUH_05880</name>
</gene>
<dbReference type="InterPro" id="IPR052901">
    <property type="entry name" value="Bact_TGase-like"/>
</dbReference>
<dbReference type="Gene3D" id="3.10.620.30">
    <property type="match status" value="1"/>
</dbReference>
<organism evidence="4 5">
    <name type="scientific">Candidatus Clostridium radicumherbarum</name>
    <dbReference type="NCBI Taxonomy" id="3381662"/>
    <lineage>
        <taxon>Bacteria</taxon>
        <taxon>Bacillati</taxon>
        <taxon>Bacillota</taxon>
        <taxon>Clostridia</taxon>
        <taxon>Eubacteriales</taxon>
        <taxon>Clostridiaceae</taxon>
        <taxon>Clostridium</taxon>
    </lineage>
</organism>
<evidence type="ECO:0000256" key="1">
    <source>
        <dbReference type="SAM" id="MobiDB-lite"/>
    </source>
</evidence>
<evidence type="ECO:0000313" key="5">
    <source>
        <dbReference type="Proteomes" id="UP001623661"/>
    </source>
</evidence>
<dbReference type="InterPro" id="IPR002931">
    <property type="entry name" value="Transglutaminase-like"/>
</dbReference>
<dbReference type="PANTHER" id="PTHR42736:SF1">
    <property type="entry name" value="PROTEIN-GLUTAMINE GAMMA-GLUTAMYLTRANSFERASE"/>
    <property type="match status" value="1"/>
</dbReference>
<dbReference type="EMBL" id="JBJHZY010000001">
    <property type="protein sequence ID" value="MFL0267629.1"/>
    <property type="molecule type" value="Genomic_DNA"/>
</dbReference>
<dbReference type="InterPro" id="IPR038765">
    <property type="entry name" value="Papain-like_cys_pep_sf"/>
</dbReference>
<keyword evidence="2" id="KW-1133">Transmembrane helix</keyword>
<feature type="transmembrane region" description="Helical" evidence="2">
    <location>
        <begin position="528"/>
        <end position="549"/>
    </location>
</feature>
<feature type="transmembrane region" description="Helical" evidence="2">
    <location>
        <begin position="80"/>
        <end position="97"/>
    </location>
</feature>
<feature type="transmembrane region" description="Helical" evidence="2">
    <location>
        <begin position="53"/>
        <end position="74"/>
    </location>
</feature>
<proteinExistence type="predicted"/>
<keyword evidence="2" id="KW-0472">Membrane</keyword>
<dbReference type="Proteomes" id="UP001623661">
    <property type="component" value="Unassembled WGS sequence"/>
</dbReference>
<evidence type="ECO:0000256" key="2">
    <source>
        <dbReference type="SAM" id="Phobius"/>
    </source>
</evidence>
<feature type="transmembrane region" description="Helical" evidence="2">
    <location>
        <begin position="27"/>
        <end position="48"/>
    </location>
</feature>
<evidence type="ECO:0000259" key="3">
    <source>
        <dbReference type="SMART" id="SM00460"/>
    </source>
</evidence>
<feature type="domain" description="Transglutaminase-like" evidence="3">
    <location>
        <begin position="398"/>
        <end position="473"/>
    </location>
</feature>
<feature type="compositionally biased region" description="Polar residues" evidence="1">
    <location>
        <begin position="490"/>
        <end position="502"/>
    </location>
</feature>
<reference evidence="4 5" key="1">
    <citation type="submission" date="2024-11" db="EMBL/GenBank/DDBJ databases">
        <authorList>
            <person name="Heng Y.C."/>
            <person name="Lim A.C.H."/>
            <person name="Lee J.K.Y."/>
            <person name="Kittelmann S."/>
        </authorList>
    </citation>
    <scope>NUCLEOTIDE SEQUENCE [LARGE SCALE GENOMIC DNA]</scope>
    <source>
        <strain evidence="4 5">WILCCON 0202</strain>
    </source>
</reference>
<dbReference type="SUPFAM" id="SSF54001">
    <property type="entry name" value="Cysteine proteinases"/>
    <property type="match status" value="1"/>
</dbReference>
<accession>A0ABW8TQ96</accession>
<comment type="caution">
    <text evidence="4">The sequence shown here is derived from an EMBL/GenBank/DDBJ whole genome shotgun (WGS) entry which is preliminary data.</text>
</comment>
<feature type="region of interest" description="Disordered" evidence="1">
    <location>
        <begin position="490"/>
        <end position="514"/>
    </location>
</feature>
<name>A0ABW8TQ96_9CLOT</name>
<dbReference type="RefSeq" id="WP_406764226.1">
    <property type="nucleotide sequence ID" value="NZ_JBJHZY010000001.1"/>
</dbReference>
<keyword evidence="2" id="KW-0812">Transmembrane</keyword>
<sequence>MKLIEEQIINNIIYINDLVSQAMPTGFIYYKPIFILILPMIIFLIIFFTTKGLLNSILIFNFAIITTLWYLGYTDEIKKFLFYYILVTLITYCINSFKKNVRKLNKKGVKVNIKSQRIFLYTIILCVIIAGITDFLPQNFKGKYSADIKGKFVNKYVENGEADTSKAVKLKYDLSFSGYNKNGNKLGGPVTVDKNLAFRVKSDGTYYLKGDVKDFYNGFNWSNSNVKYYLQSDKNMSMFQDNFSKSFIGESKSLTIYPEGLNSSTLFTPEYAYNAVVEKGNIFYDDIPTFVTSSVVKKPYQISFYKLNGYGLNIHDYGISTDKNEVGTLYYNDWYKKYLELPDNLSSRIYDLVYSLTKDKKYNYEKIQAINNYLKSNYKYSLKVSNVPDGQEFLDYFLFTEKKGYCTYFATAETIMCRIAGIPARYVEGFNMVNEKDNNGLYEVKNEDAHAWTEVLYMQTPTSGLWYTVDAVPNAVEYIHKEEEADKGSIFTQNGNANNGKQAPSKGAKEEAGDIGANTSKKGINQSILYIIYAILLIILLNLLFIFNFKIKKHAILKKPSIVPLYKYSLERVEALGIKKPETLTDLEFIDSLESVLSLKLKEICKLAYDEYFGGIGVQEFNREDFFKFIESYLAKRQNKFIYFIKKYYYIGKISLIRNKIMILYKSIKNINT</sequence>
<dbReference type="Pfam" id="PF01841">
    <property type="entry name" value="Transglut_core"/>
    <property type="match status" value="1"/>
</dbReference>
<keyword evidence="5" id="KW-1185">Reference proteome</keyword>
<dbReference type="SMART" id="SM00460">
    <property type="entry name" value="TGc"/>
    <property type="match status" value="1"/>
</dbReference>
<dbReference type="PANTHER" id="PTHR42736">
    <property type="entry name" value="PROTEIN-GLUTAMINE GAMMA-GLUTAMYLTRANSFERASE"/>
    <property type="match status" value="1"/>
</dbReference>
<evidence type="ECO:0000313" key="4">
    <source>
        <dbReference type="EMBL" id="MFL0267629.1"/>
    </source>
</evidence>
<feature type="transmembrane region" description="Helical" evidence="2">
    <location>
        <begin position="118"/>
        <end position="136"/>
    </location>
</feature>
<protein>
    <submittedName>
        <fullName evidence="4">Transglutaminase-like domain-containing protein</fullName>
    </submittedName>
</protein>